<evidence type="ECO:0000313" key="2">
    <source>
        <dbReference type="Proteomes" id="UP000290289"/>
    </source>
</evidence>
<sequence>MMKKCHTTSSSMQSVFYDFLLKILIIFKEIAEDRCIYPHIYIIDFETVNLLRSRGTSNKV</sequence>
<protein>
    <submittedName>
        <fullName evidence="1">Uncharacterized protein</fullName>
    </submittedName>
</protein>
<reference evidence="1 2" key="1">
    <citation type="submission" date="2018-10" db="EMBL/GenBank/DDBJ databases">
        <title>A high-quality apple genome assembly.</title>
        <authorList>
            <person name="Hu J."/>
        </authorList>
    </citation>
    <scope>NUCLEOTIDE SEQUENCE [LARGE SCALE GENOMIC DNA]</scope>
    <source>
        <strain evidence="2">cv. HFTH1</strain>
        <tissue evidence="1">Young leaf</tissue>
    </source>
</reference>
<gene>
    <name evidence="1" type="ORF">DVH24_019711</name>
</gene>
<accession>A0A498I6T8</accession>
<organism evidence="1 2">
    <name type="scientific">Malus domestica</name>
    <name type="common">Apple</name>
    <name type="synonym">Pyrus malus</name>
    <dbReference type="NCBI Taxonomy" id="3750"/>
    <lineage>
        <taxon>Eukaryota</taxon>
        <taxon>Viridiplantae</taxon>
        <taxon>Streptophyta</taxon>
        <taxon>Embryophyta</taxon>
        <taxon>Tracheophyta</taxon>
        <taxon>Spermatophyta</taxon>
        <taxon>Magnoliopsida</taxon>
        <taxon>eudicotyledons</taxon>
        <taxon>Gunneridae</taxon>
        <taxon>Pentapetalae</taxon>
        <taxon>rosids</taxon>
        <taxon>fabids</taxon>
        <taxon>Rosales</taxon>
        <taxon>Rosaceae</taxon>
        <taxon>Amygdaloideae</taxon>
        <taxon>Maleae</taxon>
        <taxon>Malus</taxon>
    </lineage>
</organism>
<keyword evidence="2" id="KW-1185">Reference proteome</keyword>
<name>A0A498I6T8_MALDO</name>
<proteinExistence type="predicted"/>
<evidence type="ECO:0000313" key="1">
    <source>
        <dbReference type="EMBL" id="RXH76823.1"/>
    </source>
</evidence>
<dbReference type="AlphaFoldDB" id="A0A498I6T8"/>
<dbReference type="EMBL" id="RDQH01000340">
    <property type="protein sequence ID" value="RXH76823.1"/>
    <property type="molecule type" value="Genomic_DNA"/>
</dbReference>
<dbReference type="Proteomes" id="UP000290289">
    <property type="component" value="Chromosome 14"/>
</dbReference>
<comment type="caution">
    <text evidence="1">The sequence shown here is derived from an EMBL/GenBank/DDBJ whole genome shotgun (WGS) entry which is preliminary data.</text>
</comment>